<dbReference type="Pfam" id="PF03133">
    <property type="entry name" value="TTL"/>
    <property type="match status" value="1"/>
</dbReference>
<dbReference type="RefSeq" id="XP_003242621.1">
    <property type="nucleotide sequence ID" value="XM_003242573.3"/>
</dbReference>
<evidence type="ECO:0000256" key="2">
    <source>
        <dbReference type="ARBA" id="ARBA00022490"/>
    </source>
</evidence>
<dbReference type="InterPro" id="IPR051437">
    <property type="entry name" value="TTLL_monoglycylase"/>
</dbReference>
<organism evidence="6 7">
    <name type="scientific">Acyrthosiphon pisum</name>
    <name type="common">Pea aphid</name>
    <dbReference type="NCBI Taxonomy" id="7029"/>
    <lineage>
        <taxon>Eukaryota</taxon>
        <taxon>Metazoa</taxon>
        <taxon>Ecdysozoa</taxon>
        <taxon>Arthropoda</taxon>
        <taxon>Hexapoda</taxon>
        <taxon>Insecta</taxon>
        <taxon>Pterygota</taxon>
        <taxon>Neoptera</taxon>
        <taxon>Paraneoptera</taxon>
        <taxon>Hemiptera</taxon>
        <taxon>Sternorrhyncha</taxon>
        <taxon>Aphidomorpha</taxon>
        <taxon>Aphidoidea</taxon>
        <taxon>Aphididae</taxon>
        <taxon>Macrosiphini</taxon>
        <taxon>Acyrthosiphon</taxon>
    </lineage>
</organism>
<evidence type="ECO:0000313" key="7">
    <source>
        <dbReference type="Proteomes" id="UP000007819"/>
    </source>
</evidence>
<keyword evidence="7" id="KW-1185">Reference proteome</keyword>
<dbReference type="OrthoDB" id="202825at2759"/>
<evidence type="ECO:0000256" key="4">
    <source>
        <dbReference type="ARBA" id="ARBA00022741"/>
    </source>
</evidence>
<comment type="subcellular location">
    <subcellularLocation>
        <location evidence="1">Cytoplasm</location>
    </subcellularLocation>
</comment>
<evidence type="ECO:0000256" key="5">
    <source>
        <dbReference type="ARBA" id="ARBA00022840"/>
    </source>
</evidence>
<dbReference type="Proteomes" id="UP000007819">
    <property type="component" value="Chromosome A2"/>
</dbReference>
<dbReference type="PANTHER" id="PTHR45870">
    <property type="entry name" value="TUBULIN MONOGLYCYLASE TTLL3"/>
    <property type="match status" value="1"/>
</dbReference>
<keyword evidence="2" id="KW-0963">Cytoplasm</keyword>
<reference evidence="7" key="1">
    <citation type="submission" date="2010-06" db="EMBL/GenBank/DDBJ databases">
        <authorList>
            <person name="Jiang H."/>
            <person name="Abraham K."/>
            <person name="Ali S."/>
            <person name="Alsbrooks S.L."/>
            <person name="Anim B.N."/>
            <person name="Anosike U.S."/>
            <person name="Attaway T."/>
            <person name="Bandaranaike D.P."/>
            <person name="Battles P.K."/>
            <person name="Bell S.N."/>
            <person name="Bell A.V."/>
            <person name="Beltran B."/>
            <person name="Bickham C."/>
            <person name="Bustamante Y."/>
            <person name="Caleb T."/>
            <person name="Canada A."/>
            <person name="Cardenas V."/>
            <person name="Carter K."/>
            <person name="Chacko J."/>
            <person name="Chandrabose M.N."/>
            <person name="Chavez D."/>
            <person name="Chavez A."/>
            <person name="Chen L."/>
            <person name="Chu H.-S."/>
            <person name="Claassen K.J."/>
            <person name="Cockrell R."/>
            <person name="Collins M."/>
            <person name="Cooper J.A."/>
            <person name="Cree A."/>
            <person name="Curry S.M."/>
            <person name="Da Y."/>
            <person name="Dao M.D."/>
            <person name="Das B."/>
            <person name="Davila M.-L."/>
            <person name="Davy-Carroll L."/>
            <person name="Denson S."/>
            <person name="Dinh H."/>
            <person name="Ebong V.E."/>
            <person name="Edwards J.R."/>
            <person name="Egan A."/>
            <person name="El-Daye J."/>
            <person name="Escobedo L."/>
            <person name="Fernandez S."/>
            <person name="Fernando P.R."/>
            <person name="Flagg N."/>
            <person name="Forbes L.D."/>
            <person name="Fowler R.G."/>
            <person name="Fu Q."/>
            <person name="Gabisi R.A."/>
            <person name="Ganer J."/>
            <person name="Garbino Pronczuk A."/>
            <person name="Garcia R.M."/>
            <person name="Garner T."/>
            <person name="Garrett T.E."/>
            <person name="Gonzalez D.A."/>
            <person name="Hamid H."/>
            <person name="Hawkins E.S."/>
            <person name="Hirani K."/>
            <person name="Hogues M.E."/>
            <person name="Hollins B."/>
            <person name="Hsiao C.-H."/>
            <person name="Jabil R."/>
            <person name="James M.L."/>
            <person name="Jhangiani S.N."/>
            <person name="Johnson B."/>
            <person name="Johnson Q."/>
            <person name="Joshi V."/>
            <person name="Kalu J.B."/>
            <person name="Kam C."/>
            <person name="Kashfia A."/>
            <person name="Keebler J."/>
            <person name="Kisamo H."/>
            <person name="Kovar C.L."/>
            <person name="Lago L.A."/>
            <person name="Lai C.-Y."/>
            <person name="Laidlaw J."/>
            <person name="Lara F."/>
            <person name="Le T.-K."/>
            <person name="Lee S.L."/>
            <person name="Legall F.H."/>
            <person name="Lemon S.J."/>
            <person name="Lewis L.R."/>
            <person name="Li B."/>
            <person name="Liu Y."/>
            <person name="Liu Y.-S."/>
            <person name="Lopez J."/>
            <person name="Lozado R.J."/>
            <person name="Lu J."/>
            <person name="Madu R.C."/>
            <person name="Maheshwari M."/>
            <person name="Maheshwari R."/>
            <person name="Malloy K."/>
            <person name="Martinez E."/>
            <person name="Mathew T."/>
            <person name="Mercado I.C."/>
            <person name="Mercado C."/>
            <person name="Meyer B."/>
            <person name="Montgomery K."/>
            <person name="Morgan M.B."/>
            <person name="Munidasa M."/>
            <person name="Nazareth L.V."/>
            <person name="Nelson J."/>
            <person name="Ng B.M."/>
            <person name="Nguyen N.B."/>
            <person name="Nguyen P.Q."/>
            <person name="Nguyen T."/>
            <person name="Obregon M."/>
            <person name="Okwuonu G.O."/>
            <person name="Onwere C.G."/>
            <person name="Orozco G."/>
            <person name="Parra A."/>
            <person name="Patel S."/>
            <person name="Patil S."/>
            <person name="Perez A."/>
            <person name="Perez Y."/>
            <person name="Pham C."/>
            <person name="Primus E.L."/>
            <person name="Pu L.-L."/>
            <person name="Puazo M."/>
            <person name="Qin X."/>
            <person name="Quiroz J.B."/>
            <person name="Reese J."/>
            <person name="Richards S."/>
            <person name="Rives C.M."/>
            <person name="Robberts R."/>
            <person name="Ruiz S.J."/>
            <person name="Ruiz M.J."/>
            <person name="Santibanez J."/>
            <person name="Schneider B.W."/>
            <person name="Sisson I."/>
            <person name="Smith M."/>
            <person name="Sodergren E."/>
            <person name="Song X.-Z."/>
            <person name="Song B.B."/>
            <person name="Summersgill H."/>
            <person name="Thelus R."/>
            <person name="Thornton R.D."/>
            <person name="Trejos Z.Y."/>
            <person name="Usmani K."/>
            <person name="Vattathil S."/>
            <person name="Villasana D."/>
            <person name="Walker D.L."/>
            <person name="Wang S."/>
            <person name="Wang K."/>
            <person name="White C.S."/>
            <person name="Williams A.C."/>
            <person name="Williamson J."/>
            <person name="Wilson K."/>
            <person name="Woghiren I.O."/>
            <person name="Woodworth J.R."/>
            <person name="Worley K.C."/>
            <person name="Wright R.A."/>
            <person name="Wu W."/>
            <person name="Young L."/>
            <person name="Zhang L."/>
            <person name="Zhang J."/>
            <person name="Zhu Y."/>
            <person name="Muzny D.M."/>
            <person name="Weinstock G."/>
            <person name="Gibbs R.A."/>
        </authorList>
    </citation>
    <scope>NUCLEOTIDE SEQUENCE [LARGE SCALE GENOMIC DNA]</scope>
    <source>
        <strain evidence="7">LSR1</strain>
    </source>
</reference>
<dbReference type="OMA" id="YENIWIV"/>
<proteinExistence type="predicted"/>
<dbReference type="PANTHER" id="PTHR45870:SF2">
    <property type="entry name" value="TUBULIN MONOGLYCYLASE TTLL3"/>
    <property type="match status" value="1"/>
</dbReference>
<keyword evidence="4" id="KW-0547">Nucleotide-binding</keyword>
<evidence type="ECO:0000313" key="6">
    <source>
        <dbReference type="EnsemblMetazoa" id="XP_003242621.1"/>
    </source>
</evidence>
<dbReference type="GO" id="GO:0003341">
    <property type="term" value="P:cilium movement"/>
    <property type="evidence" value="ECO:0007669"/>
    <property type="project" value="TreeGrafter"/>
</dbReference>
<keyword evidence="3" id="KW-0436">Ligase</keyword>
<name>A0A8R2AAG6_ACYPI</name>
<protein>
    <submittedName>
        <fullName evidence="6">Uncharacterized protein</fullName>
    </submittedName>
</protein>
<dbReference type="Gene3D" id="3.30.470.20">
    <property type="entry name" value="ATP-grasp fold, B domain"/>
    <property type="match status" value="1"/>
</dbReference>
<dbReference type="GO" id="GO:0005524">
    <property type="term" value="F:ATP binding"/>
    <property type="evidence" value="ECO:0007669"/>
    <property type="project" value="UniProtKB-KW"/>
</dbReference>
<dbReference type="InterPro" id="IPR004344">
    <property type="entry name" value="TTL/TTLL_fam"/>
</dbReference>
<dbReference type="KEGG" id="api:100573356"/>
<reference evidence="6" key="2">
    <citation type="submission" date="2022-06" db="UniProtKB">
        <authorList>
            <consortium name="EnsemblMetazoa"/>
        </authorList>
    </citation>
    <scope>IDENTIFICATION</scope>
</reference>
<dbReference type="GO" id="GO:0070736">
    <property type="term" value="F:protein-glycine ligase activity, initiating"/>
    <property type="evidence" value="ECO:0007669"/>
    <property type="project" value="TreeGrafter"/>
</dbReference>
<evidence type="ECO:0000256" key="1">
    <source>
        <dbReference type="ARBA" id="ARBA00004496"/>
    </source>
</evidence>
<accession>A0A8R2AAG6</accession>
<dbReference type="GO" id="GO:0005930">
    <property type="term" value="C:axoneme"/>
    <property type="evidence" value="ECO:0007669"/>
    <property type="project" value="TreeGrafter"/>
</dbReference>
<keyword evidence="5" id="KW-0067">ATP-binding</keyword>
<sequence>MACNNHIALRDNGGKILSFKGIRGNLSSCNGSAKRTRKVGSFGPDGMATMKFVSAVSKTYSKGAKLKLSCDKFRQRSGKNSVGTVDQAILERKIFTAVTKMPAEIQTKLIKNGWIGKITADDDYFRRGGSTVILSLHSNAERVKAVVKRYESGLVWMDENSGGVNWMTLHPDVIVNRFPRNANAALKLCGHALAGKSEFDAHYPRAYPASTDGIHVDSFVADYSLTACVSLLRAFVDGGHRAMCAKNGQAPLSALHFAAIKCHQYLTGGRSLEATTFPGKGADWEMFFEHYYMIVHDWKKFSVPGTGDDVDAALCYLTASSRLIVNQMTAARPQTTMDGYENIWIVKDTVGHHRPVMLNKIDDILDRFKREGDDDRIVQKYIETPLLRDNVKSDVYTWIMVSTLDGKLTVWLHRMCAVQPYPHGFSLYRNSDRSGHFNRLKSGRLHGMVRSTALICSLKQLGARMRRGTKIDKVQQQQKQQQVNDKVSDREDADDVYSAVRRSVVSVVTAAVASGSLKLRPNCLELFRGTFVLGEDSWPWMIDIVSDDPCLAADYKERDRVAPAATRVARSVVQGVGMMLVDRSRGWATRIGMFDMVHECPMPAGAGSYAPQFFTASKMLASRTHRPRLTTRASRSDHSDGCNHHHWWNDDNIHTYVEMISADDVQDKLQTPSLATDLLTEMAAATDATTADDAYLIAGSAKNYDLCDPHESRRCLKLLDKHKTKIVSVQRICKTIIRRNRNNKKRNS</sequence>
<dbReference type="AlphaFoldDB" id="A0A8R2AAG6"/>
<dbReference type="GeneID" id="100573356"/>
<dbReference type="GO" id="GO:0015630">
    <property type="term" value="C:microtubule cytoskeleton"/>
    <property type="evidence" value="ECO:0007669"/>
    <property type="project" value="TreeGrafter"/>
</dbReference>
<dbReference type="EnsemblMetazoa" id="XM_003242573.4">
    <property type="protein sequence ID" value="XP_003242621.1"/>
    <property type="gene ID" value="LOC100573356"/>
</dbReference>
<evidence type="ECO:0000256" key="3">
    <source>
        <dbReference type="ARBA" id="ARBA00022598"/>
    </source>
</evidence>
<dbReference type="GO" id="GO:0060271">
    <property type="term" value="P:cilium assembly"/>
    <property type="evidence" value="ECO:0007669"/>
    <property type="project" value="TreeGrafter"/>
</dbReference>